<organism evidence="10 11">
    <name type="scientific">Paenacidovorax caeni</name>
    <dbReference type="NCBI Taxonomy" id="343013"/>
    <lineage>
        <taxon>Bacteria</taxon>
        <taxon>Pseudomonadati</taxon>
        <taxon>Pseudomonadota</taxon>
        <taxon>Betaproteobacteria</taxon>
        <taxon>Burkholderiales</taxon>
        <taxon>Comamonadaceae</taxon>
        <taxon>Paenacidovorax</taxon>
    </lineage>
</organism>
<keyword evidence="6 9" id="KW-1133">Transmembrane helix</keyword>
<dbReference type="PANTHER" id="PTHR39583:SF2">
    <property type="entry name" value="TYPE II SECRETION SYSTEM PROTEIN J"/>
    <property type="match status" value="1"/>
</dbReference>
<dbReference type="InterPro" id="IPR051621">
    <property type="entry name" value="T2SS_protein_J"/>
</dbReference>
<sequence>MEYTPLSGCAASSRSRASRGQGNDASAAGRPLRGVRWTGARQFHRPWRAPRVRVMKTHRGFTLIELLVAIAVMALIAILSWRGLDGMVRAQEQTRARAEAHLVLQTTLAQWDADLDALQPLLHTTPIDWDGQVLRMTRRASLWPDPGALVVAWTRRNVDGTDLWLRWQSPPLRTLAQWQQAWQTASQWARNPGDAERRGEVALLPLAQWRLLFYRDGAWTNPQSSSGQDKASTASDPGAALPEGIRLEITLPPGAGVAGPLARDWVNPVVRDRQP</sequence>
<feature type="transmembrane region" description="Helical" evidence="9">
    <location>
        <begin position="61"/>
        <end position="81"/>
    </location>
</feature>
<evidence type="ECO:0000256" key="4">
    <source>
        <dbReference type="ARBA" id="ARBA00022519"/>
    </source>
</evidence>
<keyword evidence="4" id="KW-0997">Cell inner membrane</keyword>
<dbReference type="InterPro" id="IPR012902">
    <property type="entry name" value="N_methyl_site"/>
</dbReference>
<evidence type="ECO:0000256" key="5">
    <source>
        <dbReference type="ARBA" id="ARBA00022692"/>
    </source>
</evidence>
<proteinExistence type="predicted"/>
<dbReference type="NCBIfam" id="TIGR02532">
    <property type="entry name" value="IV_pilin_GFxxxE"/>
    <property type="match status" value="1"/>
</dbReference>
<keyword evidence="2" id="KW-1003">Cell membrane</keyword>
<keyword evidence="11" id="KW-1185">Reference proteome</keyword>
<dbReference type="PANTHER" id="PTHR39583">
    <property type="entry name" value="TYPE II SECRETION SYSTEM PROTEIN J-RELATED"/>
    <property type="match status" value="1"/>
</dbReference>
<feature type="region of interest" description="Disordered" evidence="8">
    <location>
        <begin position="1"/>
        <end position="31"/>
    </location>
</feature>
<evidence type="ECO:0000256" key="9">
    <source>
        <dbReference type="SAM" id="Phobius"/>
    </source>
</evidence>
<evidence type="ECO:0000256" key="1">
    <source>
        <dbReference type="ARBA" id="ARBA00004377"/>
    </source>
</evidence>
<evidence type="ECO:0000313" key="10">
    <source>
        <dbReference type="EMBL" id="SFU82690.1"/>
    </source>
</evidence>
<comment type="subcellular location">
    <subcellularLocation>
        <location evidence="1">Cell inner membrane</location>
        <topology evidence="1">Single-pass membrane protein</topology>
    </subcellularLocation>
</comment>
<dbReference type="Proteomes" id="UP000183656">
    <property type="component" value="Unassembled WGS sequence"/>
</dbReference>
<dbReference type="AlphaFoldDB" id="A0A1I7JBW8"/>
<gene>
    <name evidence="10" type="ORF">SAMN04489707_102436</name>
</gene>
<feature type="region of interest" description="Disordered" evidence="8">
    <location>
        <begin position="256"/>
        <end position="275"/>
    </location>
</feature>
<dbReference type="SUPFAM" id="SSF54523">
    <property type="entry name" value="Pili subunits"/>
    <property type="match status" value="1"/>
</dbReference>
<feature type="compositionally biased region" description="Low complexity" evidence="8">
    <location>
        <begin position="10"/>
        <end position="19"/>
    </location>
</feature>
<dbReference type="InterPro" id="IPR045584">
    <property type="entry name" value="Pilin-like"/>
</dbReference>
<evidence type="ECO:0000256" key="2">
    <source>
        <dbReference type="ARBA" id="ARBA00022475"/>
    </source>
</evidence>
<protein>
    <submittedName>
        <fullName evidence="10">General secretion pathway protein J</fullName>
    </submittedName>
</protein>
<dbReference type="Pfam" id="PF07963">
    <property type="entry name" value="N_methyl"/>
    <property type="match status" value="1"/>
</dbReference>
<keyword evidence="3" id="KW-0488">Methylation</keyword>
<name>A0A1I7JBW8_9BURK</name>
<evidence type="ECO:0000256" key="3">
    <source>
        <dbReference type="ARBA" id="ARBA00022481"/>
    </source>
</evidence>
<dbReference type="GO" id="GO:0005886">
    <property type="term" value="C:plasma membrane"/>
    <property type="evidence" value="ECO:0007669"/>
    <property type="project" value="UniProtKB-SubCell"/>
</dbReference>
<keyword evidence="5 9" id="KW-0812">Transmembrane</keyword>
<dbReference type="STRING" id="343013.SAMN04489707_102436"/>
<dbReference type="PROSITE" id="PS00409">
    <property type="entry name" value="PROKAR_NTER_METHYL"/>
    <property type="match status" value="1"/>
</dbReference>
<evidence type="ECO:0000313" key="11">
    <source>
        <dbReference type="Proteomes" id="UP000183656"/>
    </source>
</evidence>
<evidence type="ECO:0000256" key="8">
    <source>
        <dbReference type="SAM" id="MobiDB-lite"/>
    </source>
</evidence>
<evidence type="ECO:0000256" key="7">
    <source>
        <dbReference type="ARBA" id="ARBA00023136"/>
    </source>
</evidence>
<dbReference type="EMBL" id="FPBX01000024">
    <property type="protein sequence ID" value="SFU82690.1"/>
    <property type="molecule type" value="Genomic_DNA"/>
</dbReference>
<keyword evidence="7 9" id="KW-0472">Membrane</keyword>
<evidence type="ECO:0000256" key="6">
    <source>
        <dbReference type="ARBA" id="ARBA00022989"/>
    </source>
</evidence>
<accession>A0A1I7JBW8</accession>
<reference evidence="10 11" key="1">
    <citation type="submission" date="2016-10" db="EMBL/GenBank/DDBJ databases">
        <authorList>
            <person name="de Groot N.N."/>
        </authorList>
    </citation>
    <scope>NUCLEOTIDE SEQUENCE [LARGE SCALE GENOMIC DNA]</scope>
    <source>
        <strain evidence="10 11">R-24608</strain>
    </source>
</reference>
<dbReference type="GO" id="GO:0015628">
    <property type="term" value="P:protein secretion by the type II secretion system"/>
    <property type="evidence" value="ECO:0007669"/>
    <property type="project" value="TreeGrafter"/>
</dbReference>